<dbReference type="AlphaFoldDB" id="A0A2Z7C9S9"/>
<dbReference type="EMBL" id="KQ997666">
    <property type="protein sequence ID" value="KZV43781.1"/>
    <property type="molecule type" value="Genomic_DNA"/>
</dbReference>
<evidence type="ECO:0000313" key="1">
    <source>
        <dbReference type="EMBL" id="KZV43781.1"/>
    </source>
</evidence>
<dbReference type="Proteomes" id="UP000250235">
    <property type="component" value="Unassembled WGS sequence"/>
</dbReference>
<sequence>MPDTPIRHDDGNHGWQQNQLEQTPFQDFEGDGIPSTKQASGFAVQISLLLECMHEYDTTQHICLWKFGYQHPTSPLLPPRKDPLLHNCTSAATV</sequence>
<reference evidence="1 2" key="1">
    <citation type="journal article" date="2015" name="Proc. Natl. Acad. Sci. U.S.A.">
        <title>The resurrection genome of Boea hygrometrica: A blueprint for survival of dehydration.</title>
        <authorList>
            <person name="Xiao L."/>
            <person name="Yang G."/>
            <person name="Zhang L."/>
            <person name="Yang X."/>
            <person name="Zhao S."/>
            <person name="Ji Z."/>
            <person name="Zhou Q."/>
            <person name="Hu M."/>
            <person name="Wang Y."/>
            <person name="Chen M."/>
            <person name="Xu Y."/>
            <person name="Jin H."/>
            <person name="Xiao X."/>
            <person name="Hu G."/>
            <person name="Bao F."/>
            <person name="Hu Y."/>
            <person name="Wan P."/>
            <person name="Li L."/>
            <person name="Deng X."/>
            <person name="Kuang T."/>
            <person name="Xiang C."/>
            <person name="Zhu J.K."/>
            <person name="Oliver M.J."/>
            <person name="He Y."/>
        </authorList>
    </citation>
    <scope>NUCLEOTIDE SEQUENCE [LARGE SCALE GENOMIC DNA]</scope>
    <source>
        <strain evidence="2">cv. XS01</strain>
    </source>
</reference>
<organism evidence="1 2">
    <name type="scientific">Dorcoceras hygrometricum</name>
    <dbReference type="NCBI Taxonomy" id="472368"/>
    <lineage>
        <taxon>Eukaryota</taxon>
        <taxon>Viridiplantae</taxon>
        <taxon>Streptophyta</taxon>
        <taxon>Embryophyta</taxon>
        <taxon>Tracheophyta</taxon>
        <taxon>Spermatophyta</taxon>
        <taxon>Magnoliopsida</taxon>
        <taxon>eudicotyledons</taxon>
        <taxon>Gunneridae</taxon>
        <taxon>Pentapetalae</taxon>
        <taxon>asterids</taxon>
        <taxon>lamiids</taxon>
        <taxon>Lamiales</taxon>
        <taxon>Gesneriaceae</taxon>
        <taxon>Didymocarpoideae</taxon>
        <taxon>Trichosporeae</taxon>
        <taxon>Loxocarpinae</taxon>
        <taxon>Dorcoceras</taxon>
    </lineage>
</organism>
<name>A0A2Z7C9S9_9LAMI</name>
<gene>
    <name evidence="1" type="ORF">F511_15397</name>
</gene>
<proteinExistence type="predicted"/>
<protein>
    <submittedName>
        <fullName evidence="1">Uncharacterized protein</fullName>
    </submittedName>
</protein>
<evidence type="ECO:0000313" key="2">
    <source>
        <dbReference type="Proteomes" id="UP000250235"/>
    </source>
</evidence>
<accession>A0A2Z7C9S9</accession>
<keyword evidence="2" id="KW-1185">Reference proteome</keyword>